<dbReference type="Gene3D" id="3.90.870.10">
    <property type="entry name" value="DHBP synthase"/>
    <property type="match status" value="1"/>
</dbReference>
<comment type="similarity">
    <text evidence="9">Belongs to the SUA5 family. TsaC subfamily.</text>
</comment>
<dbReference type="InterPro" id="IPR023535">
    <property type="entry name" value="TC-AMP_synthase"/>
</dbReference>
<evidence type="ECO:0000313" key="11">
    <source>
        <dbReference type="EMBL" id="WNC68571.1"/>
    </source>
</evidence>
<evidence type="ECO:0000256" key="1">
    <source>
        <dbReference type="ARBA" id="ARBA00004496"/>
    </source>
</evidence>
<feature type="domain" description="YrdC-like" evidence="10">
    <location>
        <begin position="7"/>
        <end position="189"/>
    </location>
</feature>
<sequence length="189" mass="20462">MNPNEQSNIYTSAQEAYEAGGIIAYPTEAVFGLGCDPDNQSAVEKLLQLKQRSVSKGLILLASNYSQLLPYIDDSKIPQDKRYTVLSRWPDCITQVVPANPSIAKYLTGDFSTIAVRVTSQPDVVALCKATNKPIVSTSANLSGTEPAITWQQVEAAFANTVDFIIKGETLGFAKPSTIINALTGEVYR</sequence>
<evidence type="ECO:0000259" key="10">
    <source>
        <dbReference type="PROSITE" id="PS51163"/>
    </source>
</evidence>
<dbReference type="InterPro" id="IPR017945">
    <property type="entry name" value="DHBP_synth_RibB-like_a/b_dom"/>
</dbReference>
<keyword evidence="12" id="KW-1185">Reference proteome</keyword>
<keyword evidence="6 9" id="KW-0547">Nucleotide-binding</keyword>
<comment type="function">
    <text evidence="9">Required for the formation of a threonylcarbamoyl group on adenosine at position 37 (t(6)A37) in tRNAs that read codons beginning with adenine. Catalyzes the conversion of L-threonine, HCO(3)(-)/CO(2) and ATP to give threonylcarbamoyl-AMP (TC-AMP) as the acyladenylate intermediate, with the release of diphosphate.</text>
</comment>
<dbReference type="PROSITE" id="PS51163">
    <property type="entry name" value="YRDC"/>
    <property type="match status" value="1"/>
</dbReference>
<proteinExistence type="inferred from homology"/>
<evidence type="ECO:0000256" key="8">
    <source>
        <dbReference type="ARBA" id="ARBA00048366"/>
    </source>
</evidence>
<name>A0ABY9TJH2_9GAMM</name>
<protein>
    <recommendedName>
        <fullName evidence="9">Threonylcarbamoyl-AMP synthase</fullName>
        <shortName evidence="9">TC-AMP synthase</shortName>
        <ecNumber evidence="9">2.7.7.87</ecNumber>
    </recommendedName>
    <alternativeName>
        <fullName evidence="9">L-threonylcarbamoyladenylate synthase</fullName>
    </alternativeName>
    <alternativeName>
        <fullName evidence="9">t(6)A37 threonylcarbamoyladenosine biosynthesis protein TsaC</fullName>
    </alternativeName>
    <alternativeName>
        <fullName evidence="9">tRNA threonylcarbamoyladenosine biosynthesis protein TsaC</fullName>
    </alternativeName>
</protein>
<evidence type="ECO:0000256" key="9">
    <source>
        <dbReference type="HAMAP-Rule" id="MF_01852"/>
    </source>
</evidence>
<dbReference type="Proteomes" id="UP001248581">
    <property type="component" value="Chromosome"/>
</dbReference>
<dbReference type="RefSeq" id="WP_348387726.1">
    <property type="nucleotide sequence ID" value="NZ_CP134146.1"/>
</dbReference>
<comment type="subcellular location">
    <subcellularLocation>
        <location evidence="1 9">Cytoplasm</location>
    </subcellularLocation>
</comment>
<evidence type="ECO:0000256" key="6">
    <source>
        <dbReference type="ARBA" id="ARBA00022741"/>
    </source>
</evidence>
<keyword evidence="2 9" id="KW-0963">Cytoplasm</keyword>
<dbReference type="PANTHER" id="PTHR17490">
    <property type="entry name" value="SUA5"/>
    <property type="match status" value="1"/>
</dbReference>
<evidence type="ECO:0000313" key="12">
    <source>
        <dbReference type="Proteomes" id="UP001248581"/>
    </source>
</evidence>
<dbReference type="PANTHER" id="PTHR17490:SF18">
    <property type="entry name" value="THREONYLCARBAMOYL-AMP SYNTHASE"/>
    <property type="match status" value="1"/>
</dbReference>
<accession>A0ABY9TJH2</accession>
<evidence type="ECO:0000256" key="3">
    <source>
        <dbReference type="ARBA" id="ARBA00022679"/>
    </source>
</evidence>
<organism evidence="11 12">
    <name type="scientific">Thalassotalea nanhaiensis</name>
    <dbReference type="NCBI Taxonomy" id="3065648"/>
    <lineage>
        <taxon>Bacteria</taxon>
        <taxon>Pseudomonadati</taxon>
        <taxon>Pseudomonadota</taxon>
        <taxon>Gammaproteobacteria</taxon>
        <taxon>Alteromonadales</taxon>
        <taxon>Colwelliaceae</taxon>
        <taxon>Thalassotalea</taxon>
    </lineage>
</organism>
<dbReference type="EC" id="2.7.7.87" evidence="9"/>
<dbReference type="InterPro" id="IPR006070">
    <property type="entry name" value="Sua5-like_dom"/>
</dbReference>
<dbReference type="HAMAP" id="MF_01852">
    <property type="entry name" value="TsaC"/>
    <property type="match status" value="1"/>
</dbReference>
<keyword evidence="4 9" id="KW-0819">tRNA processing</keyword>
<reference evidence="12" key="1">
    <citation type="submission" date="2023-09" db="EMBL/GenBank/DDBJ databases">
        <authorList>
            <person name="Li S."/>
            <person name="Li X."/>
            <person name="Zhang C."/>
            <person name="Zhao Z."/>
        </authorList>
    </citation>
    <scope>NUCLEOTIDE SEQUENCE [LARGE SCALE GENOMIC DNA]</scope>
    <source>
        <strain evidence="12">SQ345</strain>
    </source>
</reference>
<dbReference type="EMBL" id="CP134146">
    <property type="protein sequence ID" value="WNC68571.1"/>
    <property type="molecule type" value="Genomic_DNA"/>
</dbReference>
<keyword evidence="5 9" id="KW-0548">Nucleotidyltransferase</keyword>
<dbReference type="Pfam" id="PF01300">
    <property type="entry name" value="Sua5_yciO_yrdC"/>
    <property type="match status" value="1"/>
</dbReference>
<comment type="catalytic activity">
    <reaction evidence="8 9">
        <text>L-threonine + hydrogencarbonate + ATP = L-threonylcarbamoyladenylate + diphosphate + H2O</text>
        <dbReference type="Rhea" id="RHEA:36407"/>
        <dbReference type="ChEBI" id="CHEBI:15377"/>
        <dbReference type="ChEBI" id="CHEBI:17544"/>
        <dbReference type="ChEBI" id="CHEBI:30616"/>
        <dbReference type="ChEBI" id="CHEBI:33019"/>
        <dbReference type="ChEBI" id="CHEBI:57926"/>
        <dbReference type="ChEBI" id="CHEBI:73682"/>
        <dbReference type="EC" id="2.7.7.87"/>
    </reaction>
</comment>
<evidence type="ECO:0000256" key="2">
    <source>
        <dbReference type="ARBA" id="ARBA00022490"/>
    </source>
</evidence>
<dbReference type="InterPro" id="IPR050156">
    <property type="entry name" value="TC-AMP_synthase_SUA5"/>
</dbReference>
<keyword evidence="3 9" id="KW-0808">Transferase</keyword>
<dbReference type="SUPFAM" id="SSF55821">
    <property type="entry name" value="YrdC/RibB"/>
    <property type="match status" value="1"/>
</dbReference>
<evidence type="ECO:0000256" key="5">
    <source>
        <dbReference type="ARBA" id="ARBA00022695"/>
    </source>
</evidence>
<gene>
    <name evidence="9" type="primary">tsaC</name>
    <name evidence="11" type="ORF">RI845_00115</name>
</gene>
<evidence type="ECO:0000256" key="7">
    <source>
        <dbReference type="ARBA" id="ARBA00022840"/>
    </source>
</evidence>
<dbReference type="GO" id="GO:0061710">
    <property type="term" value="F:L-threonylcarbamoyladenylate synthase"/>
    <property type="evidence" value="ECO:0007669"/>
    <property type="project" value="UniProtKB-EC"/>
</dbReference>
<keyword evidence="7 9" id="KW-0067">ATP-binding</keyword>
<dbReference type="NCBIfam" id="TIGR00057">
    <property type="entry name" value="L-threonylcarbamoyladenylate synthase"/>
    <property type="match status" value="1"/>
</dbReference>
<evidence type="ECO:0000256" key="4">
    <source>
        <dbReference type="ARBA" id="ARBA00022694"/>
    </source>
</evidence>